<keyword evidence="1" id="KW-0812">Transmembrane</keyword>
<reference evidence="2 3" key="1">
    <citation type="submission" date="2019-08" db="EMBL/GenBank/DDBJ databases">
        <title>The genome of the soybean aphid Biotype 1, its phylome, world population structure and adaptation to the North American continent.</title>
        <authorList>
            <person name="Giordano R."/>
            <person name="Donthu R.K."/>
            <person name="Hernandez A.G."/>
            <person name="Wright C.L."/>
            <person name="Zimin A.V."/>
        </authorList>
    </citation>
    <scope>NUCLEOTIDE SEQUENCE [LARGE SCALE GENOMIC DNA]</scope>
    <source>
        <tissue evidence="2">Whole aphids</tissue>
    </source>
</reference>
<organism evidence="2 3">
    <name type="scientific">Aphis glycines</name>
    <name type="common">Soybean aphid</name>
    <dbReference type="NCBI Taxonomy" id="307491"/>
    <lineage>
        <taxon>Eukaryota</taxon>
        <taxon>Metazoa</taxon>
        <taxon>Ecdysozoa</taxon>
        <taxon>Arthropoda</taxon>
        <taxon>Hexapoda</taxon>
        <taxon>Insecta</taxon>
        <taxon>Pterygota</taxon>
        <taxon>Neoptera</taxon>
        <taxon>Paraneoptera</taxon>
        <taxon>Hemiptera</taxon>
        <taxon>Sternorrhyncha</taxon>
        <taxon>Aphidomorpha</taxon>
        <taxon>Aphidoidea</taxon>
        <taxon>Aphididae</taxon>
        <taxon>Aphidini</taxon>
        <taxon>Aphis</taxon>
        <taxon>Aphis</taxon>
    </lineage>
</organism>
<accession>A0A6G0TR66</accession>
<evidence type="ECO:0000313" key="2">
    <source>
        <dbReference type="EMBL" id="KAE9537424.1"/>
    </source>
</evidence>
<keyword evidence="1" id="KW-1133">Transmembrane helix</keyword>
<dbReference type="Proteomes" id="UP000475862">
    <property type="component" value="Unassembled WGS sequence"/>
</dbReference>
<name>A0A6G0TR66_APHGL</name>
<gene>
    <name evidence="2" type="ORF">AGLY_006447</name>
</gene>
<dbReference type="EMBL" id="VYZN01000018">
    <property type="protein sequence ID" value="KAE9537424.1"/>
    <property type="molecule type" value="Genomic_DNA"/>
</dbReference>
<evidence type="ECO:0000313" key="3">
    <source>
        <dbReference type="Proteomes" id="UP000475862"/>
    </source>
</evidence>
<evidence type="ECO:0000256" key="1">
    <source>
        <dbReference type="SAM" id="Phobius"/>
    </source>
</evidence>
<sequence>MTSVLSASKELKKTSKWIPFCCTLGGEVDLGLDIYDLYYFNNNKYQKSFEAKPFFFVFVSVYSITSRNNASISNFKGGFRWKKVKSLHFPTAFKKIEKKKMIFVVIKIAQFFLLAFEVQILTKIRQNYEYFIFIDISKKKKKYLFTVNFVENWFRLKIPVFPNFFEKYWKLLTLDLYNAPKIFIFPTETTSGVLN</sequence>
<feature type="transmembrane region" description="Helical" evidence="1">
    <location>
        <begin position="101"/>
        <end position="121"/>
    </location>
</feature>
<keyword evidence="1" id="KW-0472">Membrane</keyword>
<comment type="caution">
    <text evidence="2">The sequence shown here is derived from an EMBL/GenBank/DDBJ whole genome shotgun (WGS) entry which is preliminary data.</text>
</comment>
<dbReference type="AlphaFoldDB" id="A0A6G0TR66"/>
<protein>
    <submittedName>
        <fullName evidence="2">Uncharacterized protein</fullName>
    </submittedName>
</protein>
<keyword evidence="3" id="KW-1185">Reference proteome</keyword>
<proteinExistence type="predicted"/>